<protein>
    <submittedName>
        <fullName evidence="7">AI-2E family transporter</fullName>
    </submittedName>
</protein>
<name>A0ABQ5TIG9_9BACI</name>
<dbReference type="PANTHER" id="PTHR21716">
    <property type="entry name" value="TRANSMEMBRANE PROTEIN"/>
    <property type="match status" value="1"/>
</dbReference>
<evidence type="ECO:0000256" key="6">
    <source>
        <dbReference type="SAM" id="Phobius"/>
    </source>
</evidence>
<sequence length="355" mass="40049">MWKKIDRKTVIYYLVIGILVIITFYLFVITIPYYSGFFMFVGKLLIPFIIAMLITYLLHPVIEKLHQLHIHRGIAILLIYLIFFGGVGLSIYLGYPVIVQQISEISKNIPEFFSLYEQLILRVYEYTSFLPEGVHDRIDDMIASIESRIDQLLANLVGGFDGLIDKVIIITVIPVLVFYFLKDFKQILSFLGKFIPSRYRDDAKILMKELDKGLGGYIRGQLIVSLFVGIASFLLFMLMKIPYALLLASILAIVNIIPYFGPIIGAIPVITIAYTAGDSGKVLLVILAIFILQIIESNLLSPYIMGKTIRIHPVAIIFALLLGSQLGGLLGMILAVPILMIAKVIVQQFIEFRHT</sequence>
<dbReference type="Pfam" id="PF01594">
    <property type="entry name" value="AI-2E_transport"/>
    <property type="match status" value="1"/>
</dbReference>
<feature type="transmembrane region" description="Helical" evidence="6">
    <location>
        <begin position="316"/>
        <end position="346"/>
    </location>
</feature>
<evidence type="ECO:0000256" key="5">
    <source>
        <dbReference type="ARBA" id="ARBA00023136"/>
    </source>
</evidence>
<keyword evidence="3 6" id="KW-0812">Transmembrane</keyword>
<accession>A0ABQ5TIG9</accession>
<feature type="transmembrane region" description="Helical" evidence="6">
    <location>
        <begin position="163"/>
        <end position="181"/>
    </location>
</feature>
<evidence type="ECO:0000256" key="2">
    <source>
        <dbReference type="ARBA" id="ARBA00009773"/>
    </source>
</evidence>
<dbReference type="EMBL" id="BSKO01000001">
    <property type="protein sequence ID" value="GLO66668.1"/>
    <property type="molecule type" value="Genomic_DNA"/>
</dbReference>
<evidence type="ECO:0000256" key="3">
    <source>
        <dbReference type="ARBA" id="ARBA00022692"/>
    </source>
</evidence>
<dbReference type="Proteomes" id="UP001275436">
    <property type="component" value="Unassembled WGS sequence"/>
</dbReference>
<evidence type="ECO:0000313" key="7">
    <source>
        <dbReference type="EMBL" id="GLO66668.1"/>
    </source>
</evidence>
<reference evidence="7 8" key="1">
    <citation type="submission" date="2023-02" db="EMBL/GenBank/DDBJ databases">
        <title>Oceanobacillus kimchii IFOP_LL358 isolated form Alexandrium catenella lab strain.</title>
        <authorList>
            <person name="Gajardo G."/>
            <person name="Ueki S."/>
            <person name="Maruyama F."/>
        </authorList>
    </citation>
    <scope>NUCLEOTIDE SEQUENCE [LARGE SCALE GENOMIC DNA]</scope>
    <source>
        <strain evidence="7 8">IFOP_LL358</strain>
    </source>
</reference>
<keyword evidence="4 6" id="KW-1133">Transmembrane helix</keyword>
<evidence type="ECO:0000313" key="8">
    <source>
        <dbReference type="Proteomes" id="UP001275436"/>
    </source>
</evidence>
<feature type="transmembrane region" description="Helical" evidence="6">
    <location>
        <begin position="40"/>
        <end position="62"/>
    </location>
</feature>
<feature type="transmembrane region" description="Helical" evidence="6">
    <location>
        <begin position="282"/>
        <end position="304"/>
    </location>
</feature>
<dbReference type="RefSeq" id="WP_017797123.1">
    <property type="nucleotide sequence ID" value="NZ_BSKO01000001.1"/>
</dbReference>
<dbReference type="InterPro" id="IPR002549">
    <property type="entry name" value="AI-2E-like"/>
</dbReference>
<comment type="caution">
    <text evidence="7">The sequence shown here is derived from an EMBL/GenBank/DDBJ whole genome shotgun (WGS) entry which is preliminary data.</text>
</comment>
<organism evidence="7 8">
    <name type="scientific">Oceanobacillus kimchii</name>
    <dbReference type="NCBI Taxonomy" id="746691"/>
    <lineage>
        <taxon>Bacteria</taxon>
        <taxon>Bacillati</taxon>
        <taxon>Bacillota</taxon>
        <taxon>Bacilli</taxon>
        <taxon>Bacillales</taxon>
        <taxon>Bacillaceae</taxon>
        <taxon>Oceanobacillus</taxon>
    </lineage>
</organism>
<keyword evidence="8" id="KW-1185">Reference proteome</keyword>
<evidence type="ECO:0000256" key="4">
    <source>
        <dbReference type="ARBA" id="ARBA00022989"/>
    </source>
</evidence>
<feature type="transmembrane region" description="Helical" evidence="6">
    <location>
        <begin position="217"/>
        <end position="239"/>
    </location>
</feature>
<proteinExistence type="inferred from homology"/>
<comment type="subcellular location">
    <subcellularLocation>
        <location evidence="1">Membrane</location>
        <topology evidence="1">Multi-pass membrane protein</topology>
    </subcellularLocation>
</comment>
<feature type="transmembrane region" description="Helical" evidence="6">
    <location>
        <begin position="12"/>
        <end position="34"/>
    </location>
</feature>
<feature type="transmembrane region" description="Helical" evidence="6">
    <location>
        <begin position="74"/>
        <end position="95"/>
    </location>
</feature>
<evidence type="ECO:0000256" key="1">
    <source>
        <dbReference type="ARBA" id="ARBA00004141"/>
    </source>
</evidence>
<comment type="similarity">
    <text evidence="2">Belongs to the autoinducer-2 exporter (AI-2E) (TC 2.A.86) family.</text>
</comment>
<keyword evidence="5 6" id="KW-0472">Membrane</keyword>
<feature type="transmembrane region" description="Helical" evidence="6">
    <location>
        <begin position="245"/>
        <end position="270"/>
    </location>
</feature>
<dbReference type="PANTHER" id="PTHR21716:SF15">
    <property type="entry name" value="TRANSPORT PROTEIN YRRI-RELATED"/>
    <property type="match status" value="1"/>
</dbReference>
<gene>
    <name evidence="7" type="ORF">MACH08_24520</name>
</gene>